<feature type="domain" description="At1g61320/AtMIF1 LRR" evidence="2">
    <location>
        <begin position="40"/>
        <end position="111"/>
    </location>
</feature>
<organism evidence="3 4">
    <name type="scientific">Eleusine coracana subsp. coracana</name>
    <dbReference type="NCBI Taxonomy" id="191504"/>
    <lineage>
        <taxon>Eukaryota</taxon>
        <taxon>Viridiplantae</taxon>
        <taxon>Streptophyta</taxon>
        <taxon>Embryophyta</taxon>
        <taxon>Tracheophyta</taxon>
        <taxon>Spermatophyta</taxon>
        <taxon>Magnoliopsida</taxon>
        <taxon>Liliopsida</taxon>
        <taxon>Poales</taxon>
        <taxon>Poaceae</taxon>
        <taxon>PACMAD clade</taxon>
        <taxon>Chloridoideae</taxon>
        <taxon>Cynodonteae</taxon>
        <taxon>Eleusininae</taxon>
        <taxon>Eleusine</taxon>
    </lineage>
</organism>
<protein>
    <recommendedName>
        <fullName evidence="2">At1g61320/AtMIF1 LRR domain-containing protein</fullName>
    </recommendedName>
</protein>
<evidence type="ECO:0000313" key="4">
    <source>
        <dbReference type="Proteomes" id="UP001054889"/>
    </source>
</evidence>
<dbReference type="Pfam" id="PF23622">
    <property type="entry name" value="LRR_At1g61320_AtMIF1"/>
    <property type="match status" value="1"/>
</dbReference>
<evidence type="ECO:0000313" key="3">
    <source>
        <dbReference type="EMBL" id="GJN12587.1"/>
    </source>
</evidence>
<dbReference type="Proteomes" id="UP001054889">
    <property type="component" value="Unassembled WGS sequence"/>
</dbReference>
<keyword evidence="4" id="KW-1185">Reference proteome</keyword>
<dbReference type="EMBL" id="BQKI01000023">
    <property type="protein sequence ID" value="GJN12587.1"/>
    <property type="molecule type" value="Genomic_DNA"/>
</dbReference>
<dbReference type="InterPro" id="IPR055357">
    <property type="entry name" value="LRR_At1g61320_AtMIF1"/>
</dbReference>
<comment type="caution">
    <text evidence="3">The sequence shown here is derived from an EMBL/GenBank/DDBJ whole genome shotgun (WGS) entry which is preliminary data.</text>
</comment>
<reference evidence="3" key="1">
    <citation type="journal article" date="2018" name="DNA Res.">
        <title>Multiple hybrid de novo genome assembly of finger millet, an orphan allotetraploid crop.</title>
        <authorList>
            <person name="Hatakeyama M."/>
            <person name="Aluri S."/>
            <person name="Balachadran M.T."/>
            <person name="Sivarajan S.R."/>
            <person name="Patrignani A."/>
            <person name="Gruter S."/>
            <person name="Poveda L."/>
            <person name="Shimizu-Inatsugi R."/>
            <person name="Baeten J."/>
            <person name="Francoijs K.J."/>
            <person name="Nataraja K.N."/>
            <person name="Reddy Y.A.N."/>
            <person name="Phadnis S."/>
            <person name="Ravikumar R.L."/>
            <person name="Schlapbach R."/>
            <person name="Sreeman S.M."/>
            <person name="Shimizu K.K."/>
        </authorList>
    </citation>
    <scope>NUCLEOTIDE SEQUENCE</scope>
</reference>
<name>A0AAV5DPZ6_ELECO</name>
<dbReference type="AlphaFoldDB" id="A0AAV5DPZ6"/>
<feature type="compositionally biased region" description="Basic and acidic residues" evidence="1">
    <location>
        <begin position="1"/>
        <end position="27"/>
    </location>
</feature>
<dbReference type="InterPro" id="IPR053772">
    <property type="entry name" value="At1g61320/At1g61330-like"/>
</dbReference>
<dbReference type="PANTHER" id="PTHR34145:SF52">
    <property type="entry name" value="OS02G0105800 PROTEIN"/>
    <property type="match status" value="1"/>
</dbReference>
<evidence type="ECO:0000259" key="2">
    <source>
        <dbReference type="Pfam" id="PF23622"/>
    </source>
</evidence>
<feature type="region of interest" description="Disordered" evidence="1">
    <location>
        <begin position="1"/>
        <end position="31"/>
    </location>
</feature>
<dbReference type="PANTHER" id="PTHR34145">
    <property type="entry name" value="OS02G0105600 PROTEIN"/>
    <property type="match status" value="1"/>
</dbReference>
<evidence type="ECO:0000256" key="1">
    <source>
        <dbReference type="SAM" id="MobiDB-lite"/>
    </source>
</evidence>
<accession>A0AAV5DPZ6</accession>
<gene>
    <name evidence="3" type="primary">ga30874</name>
    <name evidence="3" type="ORF">PR202_ga30874</name>
</gene>
<sequence>MGSRRDGSIEGRKDSPFQRDNDGDSQHGETLGCSIPYLPEVSQRQMEHESVFGGSAHLRQLPERRHDCLKSLEIKGFSSAKGLVELTCCIVKNACSLERLVLDTVPFRTRCF</sequence>
<proteinExistence type="predicted"/>
<reference evidence="3" key="2">
    <citation type="submission" date="2021-12" db="EMBL/GenBank/DDBJ databases">
        <title>Resequencing data analysis of finger millet.</title>
        <authorList>
            <person name="Hatakeyama M."/>
            <person name="Aluri S."/>
            <person name="Balachadran M.T."/>
            <person name="Sivarajan S.R."/>
            <person name="Poveda L."/>
            <person name="Shimizu-Inatsugi R."/>
            <person name="Schlapbach R."/>
            <person name="Sreeman S.M."/>
            <person name="Shimizu K.K."/>
        </authorList>
    </citation>
    <scope>NUCLEOTIDE SEQUENCE</scope>
</reference>